<proteinExistence type="predicted"/>
<dbReference type="AlphaFoldDB" id="A0A369MWM5"/>
<reference evidence="4 5" key="1">
    <citation type="journal article" date="2018" name="Elife">
        <title>Discovery and characterization of a prevalent human gut bacterial enzyme sufficient for the inactivation of a family of plant toxins.</title>
        <authorList>
            <person name="Koppel N."/>
            <person name="Bisanz J.E."/>
            <person name="Pandelia M.E."/>
            <person name="Turnbaugh P.J."/>
            <person name="Balskus E.P."/>
        </authorList>
    </citation>
    <scope>NUCLEOTIDE SEQUENCE [LARGE SCALE GENOMIC DNA]</scope>
    <source>
        <strain evidence="3 6">16A</strain>
        <strain evidence="2 5">FAA1-1-60AUCSF</strain>
        <strain evidence="1 4">MR1 #12</strain>
    </source>
</reference>
<evidence type="ECO:0000313" key="3">
    <source>
        <dbReference type="EMBL" id="RDC34058.1"/>
    </source>
</evidence>
<organism evidence="1 4">
    <name type="scientific">Eggerthella lenta</name>
    <name type="common">Eubacterium lentum</name>
    <dbReference type="NCBI Taxonomy" id="84112"/>
    <lineage>
        <taxon>Bacteria</taxon>
        <taxon>Bacillati</taxon>
        <taxon>Actinomycetota</taxon>
        <taxon>Coriobacteriia</taxon>
        <taxon>Eggerthellales</taxon>
        <taxon>Eggerthellaceae</taxon>
        <taxon>Eggerthella</taxon>
    </lineage>
</organism>
<dbReference type="Proteomes" id="UP000253915">
    <property type="component" value="Unassembled WGS sequence"/>
</dbReference>
<dbReference type="Proteomes" id="UP000253857">
    <property type="component" value="Unassembled WGS sequence"/>
</dbReference>
<evidence type="ECO:0000313" key="1">
    <source>
        <dbReference type="EMBL" id="RDB80604.1"/>
    </source>
</evidence>
<protein>
    <submittedName>
        <fullName evidence="1">Uncharacterized protein</fullName>
    </submittedName>
</protein>
<sequence>MEKSASIYIDIDGSDNIPPYDQSPAERFAGMTREEIDAMIEEEEALIARSGGKWPAVKNA</sequence>
<name>A0A369MWM5_EGGLN</name>
<dbReference type="RefSeq" id="WP_015761023.1">
    <property type="nucleotide sequence ID" value="NZ_AP031442.1"/>
</dbReference>
<gene>
    <name evidence="3" type="ORF">C1853_14975</name>
    <name evidence="2" type="ORF">C1871_08950</name>
    <name evidence="1" type="ORF">C1872_05210</name>
</gene>
<accession>A0A369MWM5</accession>
<evidence type="ECO:0000313" key="5">
    <source>
        <dbReference type="Proteomes" id="UP000253857"/>
    </source>
</evidence>
<dbReference type="EMBL" id="PPTY01000014">
    <property type="protein sequence ID" value="RDB84862.1"/>
    <property type="molecule type" value="Genomic_DNA"/>
</dbReference>
<dbReference type="EMBL" id="PPUQ01000032">
    <property type="protein sequence ID" value="RDC34058.1"/>
    <property type="molecule type" value="Genomic_DNA"/>
</dbReference>
<evidence type="ECO:0000313" key="2">
    <source>
        <dbReference type="EMBL" id="RDB84862.1"/>
    </source>
</evidence>
<dbReference type="Proteomes" id="UP000253752">
    <property type="component" value="Unassembled WGS sequence"/>
</dbReference>
<dbReference type="EMBL" id="PPTX01000005">
    <property type="protein sequence ID" value="RDB80604.1"/>
    <property type="molecule type" value="Genomic_DNA"/>
</dbReference>
<evidence type="ECO:0000313" key="4">
    <source>
        <dbReference type="Proteomes" id="UP000253752"/>
    </source>
</evidence>
<evidence type="ECO:0000313" key="6">
    <source>
        <dbReference type="Proteomes" id="UP000253915"/>
    </source>
</evidence>
<comment type="caution">
    <text evidence="1">The sequence shown here is derived from an EMBL/GenBank/DDBJ whole genome shotgun (WGS) entry which is preliminary data.</text>
</comment>